<keyword evidence="8" id="KW-0378">Hydrolase</keyword>
<feature type="domain" description="C-type lectin" evidence="11">
    <location>
        <begin position="1114"/>
        <end position="1238"/>
    </location>
</feature>
<dbReference type="InterPro" id="IPR001304">
    <property type="entry name" value="C-type_lectin-like"/>
</dbReference>
<dbReference type="Proteomes" id="UP001460270">
    <property type="component" value="Unassembled WGS sequence"/>
</dbReference>
<comment type="similarity">
    <text evidence="1">Belongs to the beta type-B retroviral polymerase family. HERV class-II K(HML-2) pol subfamily.</text>
</comment>
<keyword evidence="4" id="KW-0808">Transferase</keyword>
<dbReference type="InterPro" id="IPR000477">
    <property type="entry name" value="RT_dom"/>
</dbReference>
<protein>
    <recommendedName>
        <fullName evidence="2">ribonuclease H</fullName>
        <ecNumber evidence="2">3.1.26.4</ecNumber>
    </recommendedName>
</protein>
<dbReference type="GO" id="GO:0008233">
    <property type="term" value="F:peptidase activity"/>
    <property type="evidence" value="ECO:0007669"/>
    <property type="project" value="UniProtKB-KW"/>
</dbReference>
<organism evidence="13 14">
    <name type="scientific">Mugilogobius chulae</name>
    <name type="common">yellowstripe goby</name>
    <dbReference type="NCBI Taxonomy" id="88201"/>
    <lineage>
        <taxon>Eukaryota</taxon>
        <taxon>Metazoa</taxon>
        <taxon>Chordata</taxon>
        <taxon>Craniata</taxon>
        <taxon>Vertebrata</taxon>
        <taxon>Euteleostomi</taxon>
        <taxon>Actinopterygii</taxon>
        <taxon>Neopterygii</taxon>
        <taxon>Teleostei</taxon>
        <taxon>Neoteleostei</taxon>
        <taxon>Acanthomorphata</taxon>
        <taxon>Gobiaria</taxon>
        <taxon>Gobiiformes</taxon>
        <taxon>Gobioidei</taxon>
        <taxon>Gobiidae</taxon>
        <taxon>Gobionellinae</taxon>
        <taxon>Mugilogobius</taxon>
    </lineage>
</organism>
<evidence type="ECO:0000256" key="9">
    <source>
        <dbReference type="ARBA" id="ARBA00022918"/>
    </source>
</evidence>
<dbReference type="CDD" id="cd00037">
    <property type="entry name" value="CLECT"/>
    <property type="match status" value="2"/>
</dbReference>
<dbReference type="SMART" id="SM00034">
    <property type="entry name" value="CLECT"/>
    <property type="match status" value="4"/>
</dbReference>
<feature type="domain" description="C-type lectin" evidence="11">
    <location>
        <begin position="835"/>
        <end position="936"/>
    </location>
</feature>
<dbReference type="InterPro" id="IPR021109">
    <property type="entry name" value="Peptidase_aspartic_dom_sf"/>
</dbReference>
<evidence type="ECO:0000256" key="7">
    <source>
        <dbReference type="ARBA" id="ARBA00022759"/>
    </source>
</evidence>
<dbReference type="Gene3D" id="3.10.10.10">
    <property type="entry name" value="HIV Type 1 Reverse Transcriptase, subunit A, domain 1"/>
    <property type="match status" value="1"/>
</dbReference>
<evidence type="ECO:0000256" key="6">
    <source>
        <dbReference type="ARBA" id="ARBA00022722"/>
    </source>
</evidence>
<dbReference type="PROSITE" id="PS50041">
    <property type="entry name" value="C_TYPE_LECTIN_2"/>
    <property type="match status" value="4"/>
</dbReference>
<dbReference type="InterPro" id="IPR043128">
    <property type="entry name" value="Rev_trsase/Diguanyl_cyclase"/>
</dbReference>
<evidence type="ECO:0000256" key="3">
    <source>
        <dbReference type="ARBA" id="ARBA00022670"/>
    </source>
</evidence>
<dbReference type="Gene3D" id="3.10.100.10">
    <property type="entry name" value="Mannose-Binding Protein A, subunit A"/>
    <property type="match status" value="3"/>
</dbReference>
<gene>
    <name evidence="13" type="ORF">WMY93_026143</name>
</gene>
<keyword evidence="3" id="KW-0645">Protease</keyword>
<dbReference type="PANTHER" id="PTHR45784">
    <property type="entry name" value="C-TYPE LECTIN DOMAIN FAMILY 20 MEMBER A-RELATED"/>
    <property type="match status" value="1"/>
</dbReference>
<dbReference type="Gene3D" id="3.30.70.270">
    <property type="match status" value="2"/>
</dbReference>
<evidence type="ECO:0000256" key="8">
    <source>
        <dbReference type="ARBA" id="ARBA00022801"/>
    </source>
</evidence>
<dbReference type="InterPro" id="IPR048270">
    <property type="entry name" value="PNMA_C"/>
</dbReference>
<dbReference type="SUPFAM" id="SSF50630">
    <property type="entry name" value="Acid proteases"/>
    <property type="match status" value="1"/>
</dbReference>
<keyword evidence="14" id="KW-1185">Reference proteome</keyword>
<name>A0AAW0N3C5_9GOBI</name>
<dbReference type="Pfam" id="PF14893">
    <property type="entry name" value="PNMA"/>
    <property type="match status" value="1"/>
</dbReference>
<dbReference type="Gene3D" id="2.40.70.10">
    <property type="entry name" value="Acid Proteases"/>
    <property type="match status" value="1"/>
</dbReference>
<dbReference type="EC" id="3.1.26.4" evidence="2"/>
<evidence type="ECO:0000256" key="2">
    <source>
        <dbReference type="ARBA" id="ARBA00012180"/>
    </source>
</evidence>
<evidence type="ECO:0000259" key="12">
    <source>
        <dbReference type="PROSITE" id="PS50878"/>
    </source>
</evidence>
<dbReference type="SUPFAM" id="SSF56672">
    <property type="entry name" value="DNA/RNA polymerases"/>
    <property type="match status" value="1"/>
</dbReference>
<feature type="domain" description="Reverse transcriptase" evidence="12">
    <location>
        <begin position="587"/>
        <end position="766"/>
    </location>
</feature>
<proteinExistence type="inferred from homology"/>
<keyword evidence="7" id="KW-0255">Endonuclease</keyword>
<keyword evidence="6" id="KW-0540">Nuclease</keyword>
<dbReference type="InterPro" id="IPR016186">
    <property type="entry name" value="C-type_lectin-like/link_sf"/>
</dbReference>
<dbReference type="Pfam" id="PF00078">
    <property type="entry name" value="RVT_1"/>
    <property type="match status" value="1"/>
</dbReference>
<evidence type="ECO:0000256" key="4">
    <source>
        <dbReference type="ARBA" id="ARBA00022679"/>
    </source>
</evidence>
<dbReference type="GO" id="GO:0004523">
    <property type="term" value="F:RNA-DNA hybrid ribonuclease activity"/>
    <property type="evidence" value="ECO:0007669"/>
    <property type="project" value="UniProtKB-EC"/>
</dbReference>
<dbReference type="EMBL" id="JBBPFD010000019">
    <property type="protein sequence ID" value="KAK7886522.1"/>
    <property type="molecule type" value="Genomic_DNA"/>
</dbReference>
<keyword evidence="9" id="KW-0695">RNA-directed DNA polymerase</keyword>
<keyword evidence="10" id="KW-1015">Disulfide bond</keyword>
<comment type="caution">
    <text evidence="13">The sequence shown here is derived from an EMBL/GenBank/DDBJ whole genome shotgun (WGS) entry which is preliminary data.</text>
</comment>
<sequence>MFRGRVGINLGEWLEEADACMRARHLSAADQAFFLLDHLEGEARDELKYRSAEERSDPKQITAILQDLYGCAESYVALQEAFFSRRQQEGETLLEFSLALMSLMEKVKQQAPNNMPNADNLLRDQFVEQVLDGALRRELKQYVRGKPGATLLDVRGEAIRWEREGLPAGVRGRSNSVPSAFAFQYAVQRDANSTSATEALSAARAHCQGMWWATCPSSFAAADAGAAPATSASGKLVPPVLQGHSSGGTLTGSSNALRTLEDLPKLISSCPHLDVSMGGVSVPCLIDTGSMVSTITESFFAKHFASGGEDRLQACHWLKLKAANGLAIPYLGYMELDVSFCGKLMPQCGVLVVRDPPGSAPSEVPGVLGMNIIRKCYQELFGEYGTALFGTVSSSIPSSFMEALQKCHTASLQAPLEHPGKVKVRGKKTLYIPGGAMKIVAATCSEQFSERTVLFEPPESGLPSGLLASPALVQVVRGTAYIPIVNVGTNEVLLQPHTLMGTLDHVNVVSMPVGVEGTLLLLHMQRHKQPLLWQIQSIWLTFLVCLQTNSMQLELFSEIDDVPIRQRHRRIPPSEFELVKDHINQLLKAQIIRESSSPYASPIVLARKKDGSLRLCVDYRQLNLKTRKDAFPLPRIEETLDSLSGACWFSTLDLASGYNQVPVTEADRPKTAFCTPFGLFEWNRMPFGLCNAPSTFQRLMQRIFGDQQGQSLLLYLDDIVVFSADVQQHLQRLEGVLGRLQQEGLKVKLPKCSFFQREVRYLGHIISDQGVSTDPDKIEAVANWPVPTTVSDLRSFLGFCSYYRRFVEGFAKIAAPLHRRVAVSSGSVLVSCSRYPFRHYHYIDTEMTWPEAQQYCRQHYSDLATFESMEEVQQHLPDVTYSSAWIGLADDPSSWKGVMGKEPNSWRWSATDLCADGFNWRMQDKACTLLYGFVCFTESSQSQVTYTYISTQKTWSDAQAYCRQHNTDLAVINNYTQNTDVFNSITPGASAWIGLYRVSWTWSDQSLSTFRSWRQGSPNNPSAHHYAATYGQTWDDEPKGTEFGPLCQTISKLQTSVEAELRLRGWTDFRLSWRIKPVKQTKKKNAASPQRSDMAGHLTLLLYFGSVLVSCSGFYLRQYHIINTLMSWPEAQEYCRQHYSDLATFESMEEVQQHLPDVTYSWAWIGLADDTSSWKGVMGKEPNSWRWSVTGEHSQSGYQSWSSAEPNYYSQFETCVLMDLNGGWQDKACTLLYGFVCFTDSSQSQVTYTYISTQKTWSDAQAYCRQHHTDLAVINNYTQNTDVFNSITPRASAWIGLYRVPWTWSDQSLSTFRSWRQGSPNNPSFQHCVTTDGQVWDDTACDADYVVVCQTVSKLKTTVRQTLQTTADITLPENNAQILQQVEAELGRRGFKNVKLSWKMKPVKQTTEKTAPPQ</sequence>
<evidence type="ECO:0000256" key="1">
    <source>
        <dbReference type="ARBA" id="ARBA00010879"/>
    </source>
</evidence>
<keyword evidence="5" id="KW-0548">Nucleotidyltransferase</keyword>
<evidence type="ECO:0000313" key="14">
    <source>
        <dbReference type="Proteomes" id="UP001460270"/>
    </source>
</evidence>
<dbReference type="CDD" id="cd01647">
    <property type="entry name" value="RT_LTR"/>
    <property type="match status" value="1"/>
</dbReference>
<feature type="domain" description="C-type lectin" evidence="11">
    <location>
        <begin position="1243"/>
        <end position="1350"/>
    </location>
</feature>
<dbReference type="FunFam" id="3.10.10.10:FF:000007">
    <property type="entry name" value="Retrovirus-related Pol polyprotein from transposon 17.6-like Protein"/>
    <property type="match status" value="1"/>
</dbReference>
<evidence type="ECO:0000256" key="5">
    <source>
        <dbReference type="ARBA" id="ARBA00022695"/>
    </source>
</evidence>
<dbReference type="Pfam" id="PF00059">
    <property type="entry name" value="Lectin_C"/>
    <property type="match status" value="4"/>
</dbReference>
<dbReference type="SUPFAM" id="SSF56436">
    <property type="entry name" value="C-type lectin-like"/>
    <property type="match status" value="4"/>
</dbReference>
<evidence type="ECO:0000313" key="13">
    <source>
        <dbReference type="EMBL" id="KAK7886522.1"/>
    </source>
</evidence>
<dbReference type="PANTHER" id="PTHR45784:SF3">
    <property type="entry name" value="C-TYPE LECTIN DOMAIN FAMILY 4 MEMBER K-LIKE-RELATED"/>
    <property type="match status" value="1"/>
</dbReference>
<evidence type="ECO:0000256" key="10">
    <source>
        <dbReference type="ARBA" id="ARBA00023157"/>
    </source>
</evidence>
<accession>A0AAW0N3C5</accession>
<dbReference type="GO" id="GO:0003964">
    <property type="term" value="F:RNA-directed DNA polymerase activity"/>
    <property type="evidence" value="ECO:0007669"/>
    <property type="project" value="UniProtKB-KW"/>
</dbReference>
<dbReference type="InterPro" id="IPR043502">
    <property type="entry name" value="DNA/RNA_pol_sf"/>
</dbReference>
<reference evidence="14" key="1">
    <citation type="submission" date="2024-04" db="EMBL/GenBank/DDBJ databases">
        <title>Salinicola lusitanus LLJ914,a marine bacterium isolated from the Okinawa Trough.</title>
        <authorList>
            <person name="Li J."/>
        </authorList>
    </citation>
    <scope>NUCLEOTIDE SEQUENCE [LARGE SCALE GENOMIC DNA]</scope>
</reference>
<dbReference type="PROSITE" id="PS50878">
    <property type="entry name" value="RT_POL"/>
    <property type="match status" value="1"/>
</dbReference>
<dbReference type="GO" id="GO:0006508">
    <property type="term" value="P:proteolysis"/>
    <property type="evidence" value="ECO:0007669"/>
    <property type="project" value="UniProtKB-KW"/>
</dbReference>
<feature type="domain" description="C-type lectin" evidence="11">
    <location>
        <begin position="941"/>
        <end position="1048"/>
    </location>
</feature>
<dbReference type="InterPro" id="IPR018378">
    <property type="entry name" value="C-type_lectin_CS"/>
</dbReference>
<dbReference type="InterPro" id="IPR016187">
    <property type="entry name" value="CTDL_fold"/>
</dbReference>
<evidence type="ECO:0000259" key="11">
    <source>
        <dbReference type="PROSITE" id="PS50041"/>
    </source>
</evidence>
<dbReference type="PROSITE" id="PS00615">
    <property type="entry name" value="C_TYPE_LECTIN_1"/>
    <property type="match status" value="2"/>
</dbReference>